<keyword evidence="3" id="KW-1185">Reference proteome</keyword>
<reference evidence="2 3" key="1">
    <citation type="submission" date="2017-04" db="EMBL/GenBank/DDBJ databases">
        <authorList>
            <person name="Afonso C.L."/>
            <person name="Miller P.J."/>
            <person name="Scott M.A."/>
            <person name="Spackman E."/>
            <person name="Goraichik I."/>
            <person name="Dimitrov K.M."/>
            <person name="Suarez D.L."/>
            <person name="Swayne D.E."/>
        </authorList>
    </citation>
    <scope>NUCLEOTIDE SEQUENCE [LARGE SCALE GENOMIC DNA]</scope>
    <source>
        <strain evidence="2 3">DSM 19625</strain>
    </source>
</reference>
<organism evidence="2 3">
    <name type="scientific">Pedobacter nyackensis</name>
    <dbReference type="NCBI Taxonomy" id="475255"/>
    <lineage>
        <taxon>Bacteria</taxon>
        <taxon>Pseudomonadati</taxon>
        <taxon>Bacteroidota</taxon>
        <taxon>Sphingobacteriia</taxon>
        <taxon>Sphingobacteriales</taxon>
        <taxon>Sphingobacteriaceae</taxon>
        <taxon>Pedobacter</taxon>
    </lineage>
</organism>
<protein>
    <submittedName>
        <fullName evidence="2">Uncharacterized protein</fullName>
    </submittedName>
</protein>
<gene>
    <name evidence="2" type="ORF">SAMN04488101_102613</name>
</gene>
<proteinExistence type="predicted"/>
<keyword evidence="1" id="KW-0472">Membrane</keyword>
<keyword evidence="1" id="KW-0812">Transmembrane</keyword>
<dbReference type="AlphaFoldDB" id="A0A1W2BM40"/>
<evidence type="ECO:0000313" key="2">
    <source>
        <dbReference type="EMBL" id="SMC73971.1"/>
    </source>
</evidence>
<evidence type="ECO:0000313" key="3">
    <source>
        <dbReference type="Proteomes" id="UP000192678"/>
    </source>
</evidence>
<name>A0A1W2BM40_9SPHI</name>
<evidence type="ECO:0000256" key="1">
    <source>
        <dbReference type="SAM" id="Phobius"/>
    </source>
</evidence>
<dbReference type="STRING" id="475255.SAMN04488101_102613"/>
<dbReference type="EMBL" id="FWYB01000002">
    <property type="protein sequence ID" value="SMC73971.1"/>
    <property type="molecule type" value="Genomic_DNA"/>
</dbReference>
<dbReference type="OrthoDB" id="1027344at2"/>
<dbReference type="Proteomes" id="UP000192678">
    <property type="component" value="Unassembled WGS sequence"/>
</dbReference>
<accession>A0A1W2BM40</accession>
<sequence length="95" mass="11944">MAIFPFILLRDKYQKTDKILVNHERIHLRQQLELLIIPFYLLYLINYLINLVRYRNHHRAYFNIVFEREAYACDQNLDYLKKRKFFSWLKYIRTS</sequence>
<feature type="transmembrane region" description="Helical" evidence="1">
    <location>
        <begin position="34"/>
        <end position="52"/>
    </location>
</feature>
<keyword evidence="1" id="KW-1133">Transmembrane helix</keyword>